<comment type="caution">
    <text evidence="2">The sequence shown here is derived from an EMBL/GenBank/DDBJ whole genome shotgun (WGS) entry which is preliminary data.</text>
</comment>
<reference evidence="2" key="1">
    <citation type="submission" date="2023-08" db="EMBL/GenBank/DDBJ databases">
        <authorList>
            <person name="Audoor S."/>
            <person name="Bilcke G."/>
        </authorList>
    </citation>
    <scope>NUCLEOTIDE SEQUENCE</scope>
</reference>
<proteinExistence type="predicted"/>
<dbReference type="Proteomes" id="UP001295423">
    <property type="component" value="Unassembled WGS sequence"/>
</dbReference>
<evidence type="ECO:0000256" key="1">
    <source>
        <dbReference type="SAM" id="SignalP"/>
    </source>
</evidence>
<keyword evidence="1" id="KW-0732">Signal</keyword>
<dbReference type="AlphaFoldDB" id="A0AAD2CLF3"/>
<sequence>MRVSITLVSAVLLALENTSAWLTPHVSPSPIRARSWETSPTCSRTKQEQRRNRRLLMADVDTGDDSTLADEEWSVIANLYQQAAGNPSTLSKLVLEALPTLNPSLIMKLRGAILDSRDEFVAVQNALNSVLDARLAGARDVLFEFLNAGEIRKLDSLIGKAARDGKLDVAFFQVLNMNLQDASQEQADDGDENTANRFQILQHIYTRCQEEVEKTIPPGVALLNKLLRTDSPSIRSNQLVHYLCPQSNVITAPDGKEVKLEGREKILVSHADFVGAIGNAVIQIRNVEKAGAANREVSANMVEAVRTVAKEARVTIADKFGVESKELQDFEAGLMPVFRPSSPESSYIKGE</sequence>
<feature type="chain" id="PRO_5041978787" evidence="1">
    <location>
        <begin position="21"/>
        <end position="351"/>
    </location>
</feature>
<feature type="signal peptide" evidence="1">
    <location>
        <begin position="1"/>
        <end position="20"/>
    </location>
</feature>
<evidence type="ECO:0000313" key="2">
    <source>
        <dbReference type="EMBL" id="CAJ1933798.1"/>
    </source>
</evidence>
<evidence type="ECO:0000313" key="3">
    <source>
        <dbReference type="Proteomes" id="UP001295423"/>
    </source>
</evidence>
<protein>
    <submittedName>
        <fullName evidence="2">Uncharacterized protein</fullName>
    </submittedName>
</protein>
<keyword evidence="3" id="KW-1185">Reference proteome</keyword>
<dbReference type="EMBL" id="CAKOGP040000302">
    <property type="protein sequence ID" value="CAJ1933798.1"/>
    <property type="molecule type" value="Genomic_DNA"/>
</dbReference>
<name>A0AAD2CLF3_9STRA</name>
<organism evidence="2 3">
    <name type="scientific">Cylindrotheca closterium</name>
    <dbReference type="NCBI Taxonomy" id="2856"/>
    <lineage>
        <taxon>Eukaryota</taxon>
        <taxon>Sar</taxon>
        <taxon>Stramenopiles</taxon>
        <taxon>Ochrophyta</taxon>
        <taxon>Bacillariophyta</taxon>
        <taxon>Bacillariophyceae</taxon>
        <taxon>Bacillariophycidae</taxon>
        <taxon>Bacillariales</taxon>
        <taxon>Bacillariaceae</taxon>
        <taxon>Cylindrotheca</taxon>
    </lineage>
</organism>
<accession>A0AAD2CLF3</accession>
<gene>
    <name evidence="2" type="ORF">CYCCA115_LOCUS3465</name>
</gene>